<accession>A0A382XWQ8</accession>
<proteinExistence type="predicted"/>
<feature type="non-terminal residue" evidence="1">
    <location>
        <position position="27"/>
    </location>
</feature>
<gene>
    <name evidence="1" type="ORF">METZ01_LOCUS428320</name>
</gene>
<reference evidence="1" key="1">
    <citation type="submission" date="2018-05" db="EMBL/GenBank/DDBJ databases">
        <authorList>
            <person name="Lanie J.A."/>
            <person name="Ng W.-L."/>
            <person name="Kazmierczak K.M."/>
            <person name="Andrzejewski T.M."/>
            <person name="Davidsen T.M."/>
            <person name="Wayne K.J."/>
            <person name="Tettelin H."/>
            <person name="Glass J.I."/>
            <person name="Rusch D."/>
            <person name="Podicherti R."/>
            <person name="Tsui H.-C.T."/>
            <person name="Winkler M.E."/>
        </authorList>
    </citation>
    <scope>NUCLEOTIDE SEQUENCE</scope>
</reference>
<dbReference type="AlphaFoldDB" id="A0A382XWQ8"/>
<organism evidence="1">
    <name type="scientific">marine metagenome</name>
    <dbReference type="NCBI Taxonomy" id="408172"/>
    <lineage>
        <taxon>unclassified sequences</taxon>
        <taxon>metagenomes</taxon>
        <taxon>ecological metagenomes</taxon>
    </lineage>
</organism>
<dbReference type="EMBL" id="UINC01171092">
    <property type="protein sequence ID" value="SVD75466.1"/>
    <property type="molecule type" value="Genomic_DNA"/>
</dbReference>
<evidence type="ECO:0000313" key="1">
    <source>
        <dbReference type="EMBL" id="SVD75466.1"/>
    </source>
</evidence>
<protein>
    <submittedName>
        <fullName evidence="1">Uncharacterized protein</fullName>
    </submittedName>
</protein>
<name>A0A382XWQ8_9ZZZZ</name>
<sequence length="27" mass="3050">MESAESEAHREIRNLVAAYNAFGDRGR</sequence>